<dbReference type="Pfam" id="PF13360">
    <property type="entry name" value="PQQ_2"/>
    <property type="match status" value="1"/>
</dbReference>
<keyword evidence="2" id="KW-0812">Transmembrane</keyword>
<organism evidence="4 5">
    <name type="scientific">Cellulomonas wangsupingiae</name>
    <dbReference type="NCBI Taxonomy" id="2968085"/>
    <lineage>
        <taxon>Bacteria</taxon>
        <taxon>Bacillati</taxon>
        <taxon>Actinomycetota</taxon>
        <taxon>Actinomycetes</taxon>
        <taxon>Micrococcales</taxon>
        <taxon>Cellulomonadaceae</taxon>
        <taxon>Cellulomonas</taxon>
    </lineage>
</organism>
<dbReference type="SUPFAM" id="SSF50998">
    <property type="entry name" value="Quinoprotein alcohol dehydrogenase-like"/>
    <property type="match status" value="2"/>
</dbReference>
<dbReference type="EMBL" id="CP101989">
    <property type="protein sequence ID" value="UUI64394.1"/>
    <property type="molecule type" value="Genomic_DNA"/>
</dbReference>
<keyword evidence="2" id="KW-1133">Transmembrane helix</keyword>
<accession>A0ABY5K2F3</accession>
<feature type="transmembrane region" description="Helical" evidence="2">
    <location>
        <begin position="36"/>
        <end position="58"/>
    </location>
</feature>
<evidence type="ECO:0000259" key="3">
    <source>
        <dbReference type="Pfam" id="PF13360"/>
    </source>
</evidence>
<evidence type="ECO:0000256" key="1">
    <source>
        <dbReference type="SAM" id="MobiDB-lite"/>
    </source>
</evidence>
<evidence type="ECO:0000313" key="4">
    <source>
        <dbReference type="EMBL" id="UUI64394.1"/>
    </source>
</evidence>
<evidence type="ECO:0000256" key="2">
    <source>
        <dbReference type="SAM" id="Phobius"/>
    </source>
</evidence>
<reference evidence="4 5" key="1">
    <citation type="submission" date="2022-07" db="EMBL/GenBank/DDBJ databases">
        <title>Novel species in genus cellulomonas.</title>
        <authorList>
            <person name="Ye L."/>
        </authorList>
    </citation>
    <scope>NUCLEOTIDE SEQUENCE [LARGE SCALE GENOMIC DNA]</scope>
    <source>
        <strain evidence="5">zg-Y908</strain>
    </source>
</reference>
<dbReference type="Proteomes" id="UP001317322">
    <property type="component" value="Chromosome"/>
</dbReference>
<feature type="domain" description="Pyrrolo-quinoline quinone repeat" evidence="3">
    <location>
        <begin position="358"/>
        <end position="464"/>
    </location>
</feature>
<dbReference type="RefSeq" id="WP_227565217.1">
    <property type="nucleotide sequence ID" value="NZ_CP101989.1"/>
</dbReference>
<sequence>MVRRPTLHDVEVVDDDELDPNPAPSAAPARRRHRRALTAGAAVLAVLVTGAVAAQVVADRREDARIAAVAALPGAVAPLAGPPQVLWETARDRQFGVDARAADGTLVGVRASTEGPVLVVGRDPRTGDVVWEVELVDGTTRPAPDSVPGELVATSGACAGLPREEHQVVCLVHDGMAVVDDDGWQTVPSTVARVVLLDTRDGSVAADLSEALVPTSASALAVVGDLVLTTAGPGARVRAVTTDGARRWDLPAPGATTAEDAYVQATALDDLIAIVTPTVVRLVDATGRPVRDVPVPDGLAPSWWVDGVVLLVPEFDEGATDGTSVEARGGVVRPEGVVELTGDPVGVDLDDGSVPGLVLTSDGGALQGWGGDGRRLWSAAVAAPWGAILLDGRLHFTSGATLVTLDARTGEELWRSDATTTSVVTDGRHLLTLVEPTRGEAGPQLVALDPVDGSERWRSALPDGTDSLESYLHLLIAAAHDETTGTTRVRVLG</sequence>
<dbReference type="PANTHER" id="PTHR34512">
    <property type="entry name" value="CELL SURFACE PROTEIN"/>
    <property type="match status" value="1"/>
</dbReference>
<feature type="compositionally biased region" description="Basic and acidic residues" evidence="1">
    <location>
        <begin position="1"/>
        <end position="11"/>
    </location>
</feature>
<dbReference type="Gene3D" id="2.130.10.10">
    <property type="entry name" value="YVTN repeat-like/Quinoprotein amine dehydrogenase"/>
    <property type="match status" value="1"/>
</dbReference>
<evidence type="ECO:0000313" key="5">
    <source>
        <dbReference type="Proteomes" id="UP001317322"/>
    </source>
</evidence>
<dbReference type="InterPro" id="IPR015943">
    <property type="entry name" value="WD40/YVTN_repeat-like_dom_sf"/>
</dbReference>
<dbReference type="InterPro" id="IPR011047">
    <property type="entry name" value="Quinoprotein_ADH-like_sf"/>
</dbReference>
<keyword evidence="2" id="KW-0472">Membrane</keyword>
<name>A0ABY5K2F3_9CELL</name>
<feature type="region of interest" description="Disordered" evidence="1">
    <location>
        <begin position="1"/>
        <end position="31"/>
    </location>
</feature>
<proteinExistence type="predicted"/>
<protein>
    <submittedName>
        <fullName evidence="4">PQQ-binding-like beta-propeller repeat protein</fullName>
    </submittedName>
</protein>
<gene>
    <name evidence="4" type="ORF">NP075_14890</name>
</gene>
<dbReference type="PANTHER" id="PTHR34512:SF30">
    <property type="entry name" value="OUTER MEMBRANE PROTEIN ASSEMBLY FACTOR BAMB"/>
    <property type="match status" value="1"/>
</dbReference>
<dbReference type="InterPro" id="IPR002372">
    <property type="entry name" value="PQQ_rpt_dom"/>
</dbReference>
<keyword evidence="5" id="KW-1185">Reference proteome</keyword>